<dbReference type="Proteomes" id="UP000612956">
    <property type="component" value="Unassembled WGS sequence"/>
</dbReference>
<evidence type="ECO:0000313" key="2">
    <source>
        <dbReference type="EMBL" id="GGK40400.1"/>
    </source>
</evidence>
<comment type="caution">
    <text evidence="2">The sequence shown here is derived from an EMBL/GenBank/DDBJ whole genome shotgun (WGS) entry which is preliminary data.</text>
</comment>
<reference evidence="2" key="1">
    <citation type="journal article" date="2014" name="Int. J. Syst. Evol. Microbiol.">
        <title>Complete genome sequence of Corynebacterium casei LMG S-19264T (=DSM 44701T), isolated from a smear-ripened cheese.</title>
        <authorList>
            <consortium name="US DOE Joint Genome Institute (JGI-PGF)"/>
            <person name="Walter F."/>
            <person name="Albersmeier A."/>
            <person name="Kalinowski J."/>
            <person name="Ruckert C."/>
        </authorList>
    </citation>
    <scope>NUCLEOTIDE SEQUENCE</scope>
    <source>
        <strain evidence="2">CGMCC 4.7278</strain>
    </source>
</reference>
<reference evidence="2" key="2">
    <citation type="submission" date="2020-09" db="EMBL/GenBank/DDBJ databases">
        <authorList>
            <person name="Sun Q."/>
            <person name="Zhou Y."/>
        </authorList>
    </citation>
    <scope>NUCLEOTIDE SEQUENCE</scope>
    <source>
        <strain evidence="2">CGMCC 4.7278</strain>
    </source>
</reference>
<keyword evidence="3" id="KW-1185">Reference proteome</keyword>
<dbReference type="AlphaFoldDB" id="A0A917V5P8"/>
<dbReference type="EMBL" id="BMMW01000001">
    <property type="protein sequence ID" value="GGK40400.1"/>
    <property type="molecule type" value="Genomic_DNA"/>
</dbReference>
<organism evidence="2 3">
    <name type="scientific">Nocardia camponoti</name>
    <dbReference type="NCBI Taxonomy" id="1616106"/>
    <lineage>
        <taxon>Bacteria</taxon>
        <taxon>Bacillati</taxon>
        <taxon>Actinomycetota</taxon>
        <taxon>Actinomycetes</taxon>
        <taxon>Mycobacteriales</taxon>
        <taxon>Nocardiaceae</taxon>
        <taxon>Nocardia</taxon>
    </lineage>
</organism>
<name>A0A917V5P8_9NOCA</name>
<protein>
    <recommendedName>
        <fullName evidence="1">Potassium/proton antiporter subunit KhtT-like N-terminal domain-containing protein</fullName>
    </recommendedName>
</protein>
<evidence type="ECO:0000313" key="3">
    <source>
        <dbReference type="Proteomes" id="UP000612956"/>
    </source>
</evidence>
<sequence>MSMEIGRTTVPGTGVLHTFGTRAGARFALLTKRSGDRHLLMYEADRDEPVVDLALAREEADQVADLMRIRSIDDRLAKLEREVRELRAAER</sequence>
<dbReference type="Pfam" id="PF25991">
    <property type="entry name" value="KhtT_N"/>
    <property type="match status" value="1"/>
</dbReference>
<proteinExistence type="predicted"/>
<gene>
    <name evidence="2" type="ORF">GCM10011591_10060</name>
</gene>
<dbReference type="InterPro" id="IPR058776">
    <property type="entry name" value="KhtT-like_N"/>
</dbReference>
<evidence type="ECO:0000259" key="1">
    <source>
        <dbReference type="Pfam" id="PF25991"/>
    </source>
</evidence>
<feature type="domain" description="Potassium/proton antiporter subunit KhtT-like N-terminal" evidence="1">
    <location>
        <begin position="3"/>
        <end position="68"/>
    </location>
</feature>
<accession>A0A917V5P8</accession>